<keyword evidence="10" id="KW-0539">Nucleus</keyword>
<accession>A0A8S2LTN3</accession>
<dbReference type="AlphaFoldDB" id="A0A8S2LTN3"/>
<evidence type="ECO:0000256" key="10">
    <source>
        <dbReference type="ARBA" id="ARBA00023242"/>
    </source>
</evidence>
<evidence type="ECO:0000256" key="4">
    <source>
        <dbReference type="ARBA" id="ARBA00022737"/>
    </source>
</evidence>
<gene>
    <name evidence="14" type="ORF">BYL167_LOCUS9264</name>
</gene>
<dbReference type="Proteomes" id="UP000681967">
    <property type="component" value="Unassembled WGS sequence"/>
</dbReference>
<dbReference type="SUPFAM" id="SSF57667">
    <property type="entry name" value="beta-beta-alpha zinc fingers"/>
    <property type="match status" value="2"/>
</dbReference>
<dbReference type="Pfam" id="PF00096">
    <property type="entry name" value="zf-C2H2"/>
    <property type="match status" value="4"/>
</dbReference>
<feature type="domain" description="C2H2-type" evidence="13">
    <location>
        <begin position="272"/>
        <end position="299"/>
    </location>
</feature>
<keyword evidence="8" id="KW-0238">DNA-binding</keyword>
<evidence type="ECO:0000256" key="2">
    <source>
        <dbReference type="ARBA" id="ARBA00004123"/>
    </source>
</evidence>
<dbReference type="GO" id="GO:0005634">
    <property type="term" value="C:nucleus"/>
    <property type="evidence" value="ECO:0007669"/>
    <property type="project" value="UniProtKB-SubCell"/>
</dbReference>
<dbReference type="PANTHER" id="PTHR23235">
    <property type="entry name" value="KRUEPPEL-LIKE TRANSCRIPTION FACTOR"/>
    <property type="match status" value="1"/>
</dbReference>
<dbReference type="Gene3D" id="3.30.160.60">
    <property type="entry name" value="Classic Zinc Finger"/>
    <property type="match status" value="4"/>
</dbReference>
<keyword evidence="7" id="KW-0805">Transcription regulation</keyword>
<evidence type="ECO:0000256" key="8">
    <source>
        <dbReference type="ARBA" id="ARBA00023125"/>
    </source>
</evidence>
<dbReference type="FunFam" id="3.30.160.60:FF:000634">
    <property type="entry name" value="Zinc finger X-chromosomal protein"/>
    <property type="match status" value="1"/>
</dbReference>
<keyword evidence="9" id="KW-0804">Transcription</keyword>
<dbReference type="PROSITE" id="PS00028">
    <property type="entry name" value="ZINC_FINGER_C2H2_1"/>
    <property type="match status" value="4"/>
</dbReference>
<reference evidence="14" key="1">
    <citation type="submission" date="2021-02" db="EMBL/GenBank/DDBJ databases">
        <authorList>
            <person name="Nowell W R."/>
        </authorList>
    </citation>
    <scope>NUCLEOTIDE SEQUENCE</scope>
</reference>
<evidence type="ECO:0000259" key="13">
    <source>
        <dbReference type="PROSITE" id="PS50157"/>
    </source>
</evidence>
<organism evidence="14 15">
    <name type="scientific">Rotaria magnacalcarata</name>
    <dbReference type="NCBI Taxonomy" id="392030"/>
    <lineage>
        <taxon>Eukaryota</taxon>
        <taxon>Metazoa</taxon>
        <taxon>Spiralia</taxon>
        <taxon>Gnathifera</taxon>
        <taxon>Rotifera</taxon>
        <taxon>Eurotatoria</taxon>
        <taxon>Bdelloidea</taxon>
        <taxon>Philodinida</taxon>
        <taxon>Philodinidae</taxon>
        <taxon>Rotaria</taxon>
    </lineage>
</organism>
<evidence type="ECO:0000256" key="12">
    <source>
        <dbReference type="SAM" id="MobiDB-lite"/>
    </source>
</evidence>
<dbReference type="GO" id="GO:0008270">
    <property type="term" value="F:zinc ion binding"/>
    <property type="evidence" value="ECO:0007669"/>
    <property type="project" value="UniProtKB-KW"/>
</dbReference>
<keyword evidence="6" id="KW-0862">Zinc</keyword>
<dbReference type="GO" id="GO:0000981">
    <property type="term" value="F:DNA-binding transcription factor activity, RNA polymerase II-specific"/>
    <property type="evidence" value="ECO:0007669"/>
    <property type="project" value="TreeGrafter"/>
</dbReference>
<feature type="region of interest" description="Disordered" evidence="12">
    <location>
        <begin position="94"/>
        <end position="115"/>
    </location>
</feature>
<evidence type="ECO:0000313" key="14">
    <source>
        <dbReference type="EMBL" id="CAF3916486.1"/>
    </source>
</evidence>
<dbReference type="PROSITE" id="PS50157">
    <property type="entry name" value="ZINC_FINGER_C2H2_2"/>
    <property type="match status" value="4"/>
</dbReference>
<evidence type="ECO:0000256" key="11">
    <source>
        <dbReference type="PROSITE-ProRule" id="PRU00042"/>
    </source>
</evidence>
<evidence type="ECO:0000256" key="5">
    <source>
        <dbReference type="ARBA" id="ARBA00022771"/>
    </source>
</evidence>
<feature type="domain" description="C2H2-type" evidence="13">
    <location>
        <begin position="244"/>
        <end position="271"/>
    </location>
</feature>
<dbReference type="EMBL" id="CAJOBH010002641">
    <property type="protein sequence ID" value="CAF3916486.1"/>
    <property type="molecule type" value="Genomic_DNA"/>
</dbReference>
<keyword evidence="4" id="KW-0677">Repeat</keyword>
<dbReference type="GO" id="GO:0000978">
    <property type="term" value="F:RNA polymerase II cis-regulatory region sequence-specific DNA binding"/>
    <property type="evidence" value="ECO:0007669"/>
    <property type="project" value="TreeGrafter"/>
</dbReference>
<keyword evidence="5 11" id="KW-0863">Zinc-finger</keyword>
<evidence type="ECO:0000256" key="7">
    <source>
        <dbReference type="ARBA" id="ARBA00023015"/>
    </source>
</evidence>
<evidence type="ECO:0000256" key="9">
    <source>
        <dbReference type="ARBA" id="ARBA00023163"/>
    </source>
</evidence>
<evidence type="ECO:0000256" key="6">
    <source>
        <dbReference type="ARBA" id="ARBA00022833"/>
    </source>
</evidence>
<comment type="caution">
    <text evidence="14">The sequence shown here is derived from an EMBL/GenBank/DDBJ whole genome shotgun (WGS) entry which is preliminary data.</text>
</comment>
<dbReference type="FunFam" id="3.30.160.60:FF:000097">
    <property type="entry name" value="Zinc finger protein"/>
    <property type="match status" value="1"/>
</dbReference>
<dbReference type="FunFam" id="3.30.160.60:FF:001498">
    <property type="entry name" value="Zinc finger protein 404"/>
    <property type="match status" value="1"/>
</dbReference>
<comment type="function">
    <text evidence="1">May be involved in transcriptional regulation.</text>
</comment>
<evidence type="ECO:0000256" key="1">
    <source>
        <dbReference type="ARBA" id="ARBA00003767"/>
    </source>
</evidence>
<protein>
    <recommendedName>
        <fullName evidence="13">C2H2-type domain-containing protein</fullName>
    </recommendedName>
</protein>
<comment type="subcellular location">
    <subcellularLocation>
        <location evidence="2">Nucleus</location>
    </subcellularLocation>
</comment>
<evidence type="ECO:0000256" key="3">
    <source>
        <dbReference type="ARBA" id="ARBA00022723"/>
    </source>
</evidence>
<dbReference type="FunFam" id="3.30.160.60:FF:000325">
    <property type="entry name" value="ZFP90 zinc finger protein"/>
    <property type="match status" value="1"/>
</dbReference>
<dbReference type="InterPro" id="IPR013087">
    <property type="entry name" value="Znf_C2H2_type"/>
</dbReference>
<evidence type="ECO:0000313" key="15">
    <source>
        <dbReference type="Proteomes" id="UP000681967"/>
    </source>
</evidence>
<feature type="domain" description="C2H2-type" evidence="13">
    <location>
        <begin position="300"/>
        <end position="327"/>
    </location>
</feature>
<name>A0A8S2LTN3_9BILA</name>
<sequence>MDSATVDVSSSLWRTVTDPSPFDGSFISSWRDHHHPHPHDLVVHHDYAPFRFADPHHHHHHYDPTASYYHDTPMDSYGPSSTAAAVSMYSPYMVHRHSPPPTNSNSPSLKSDSTVTTAALQSALGLSSPMNVNVSMNFNAHNIQYSNGYNMPTASSSSSATANLPYEPFYGSNRHQVTSPYHSHNSIPSKIKNRSDPSTMKQAMLLSATGNYDYKGLSKFCDFFPTPSSSSSTASNDKRKYIPYKCDKCCKAFTQAANLTAHLRTHSGEKPFSCDICGRKFSQSSSVTTHMRTHSGERPYQCKYCRKAFSDSSTLTKHMRVHSGEKPYECTLCRLRFSQSGNLNRHMRIHMNGGNEQHAK</sequence>
<dbReference type="InterPro" id="IPR036236">
    <property type="entry name" value="Znf_C2H2_sf"/>
</dbReference>
<dbReference type="PANTHER" id="PTHR23235:SF120">
    <property type="entry name" value="KRUPPEL-LIKE FACTOR 15"/>
    <property type="match status" value="1"/>
</dbReference>
<feature type="domain" description="C2H2-type" evidence="13">
    <location>
        <begin position="328"/>
        <end position="350"/>
    </location>
</feature>
<dbReference type="SMART" id="SM00355">
    <property type="entry name" value="ZnF_C2H2"/>
    <property type="match status" value="4"/>
</dbReference>
<keyword evidence="3" id="KW-0479">Metal-binding</keyword>
<proteinExistence type="predicted"/>